<evidence type="ECO:0000256" key="1">
    <source>
        <dbReference type="ARBA" id="ARBA00006242"/>
    </source>
</evidence>
<evidence type="ECO:0000256" key="2">
    <source>
        <dbReference type="ARBA" id="ARBA00022980"/>
    </source>
</evidence>
<accession>A0ABP0AW42</accession>
<dbReference type="SUPFAM" id="SSF52313">
    <property type="entry name" value="Ribosomal protein S2"/>
    <property type="match status" value="1"/>
</dbReference>
<reference evidence="5 6" key="1">
    <citation type="submission" date="2024-01" db="EMBL/GenBank/DDBJ databases">
        <authorList>
            <person name="Allen C."/>
            <person name="Tagirdzhanova G."/>
        </authorList>
    </citation>
    <scope>NUCLEOTIDE SEQUENCE [LARGE SCALE GENOMIC DNA]</scope>
</reference>
<dbReference type="CDD" id="cd01425">
    <property type="entry name" value="RPS2"/>
    <property type="match status" value="1"/>
</dbReference>
<dbReference type="PROSITE" id="PS00962">
    <property type="entry name" value="RIBOSOMAL_S2_1"/>
    <property type="match status" value="1"/>
</dbReference>
<gene>
    <name evidence="5" type="ORF">SEUCBS140593_001173</name>
</gene>
<dbReference type="InterPro" id="IPR001865">
    <property type="entry name" value="Ribosomal_uS2"/>
</dbReference>
<keyword evidence="2" id="KW-0689">Ribosomal protein</keyword>
<dbReference type="PANTHER" id="PTHR12534">
    <property type="entry name" value="30S RIBOSOMAL PROTEIN S2 PROKARYOTIC AND ORGANELLAR"/>
    <property type="match status" value="1"/>
</dbReference>
<dbReference type="InterPro" id="IPR023591">
    <property type="entry name" value="Ribosomal_uS2_flav_dom_sf"/>
</dbReference>
<sequence>MIVRSLVRQSRTGLFTPPISSQVCRRAFLSTDASQPPSLSQTPAEVAAPPSQPLAEDIVASEPERLPWGARRALGNDIANDFITRTKLQRKTNKLGSTLERRYMPGELIQNPPAPKDISLELLMASQTHLGHNTSLWNQGNARYIEGTRNGMHIISLEQTAVHLRRAARVVEEVAYHGGLILFVGTRRGQMDIVVRAAELAEGYHLFTKWAPGTITNRDSILARSKLRVVDENGNDITDRGFTPLLDNHRPLCPDLVVVLNPTENYVLLRECAQEAIPTIGLIDTNADPGRVTYVIPGNDDSWRSAAVVAGVLGRAGELGQKRRKRDLEKGVVTWQNSEEVTRYITKTNLALQGVKAKPSKPNRWPLSGGRVFR</sequence>
<dbReference type="EMBL" id="CAWUHD010000007">
    <property type="protein sequence ID" value="CAK7211442.1"/>
    <property type="molecule type" value="Genomic_DNA"/>
</dbReference>
<dbReference type="NCBIfam" id="TIGR01011">
    <property type="entry name" value="rpsB_bact"/>
    <property type="match status" value="1"/>
</dbReference>
<dbReference type="Proteomes" id="UP001642482">
    <property type="component" value="Unassembled WGS sequence"/>
</dbReference>
<organism evidence="5 6">
    <name type="scientific">Sporothrix eucalyptigena</name>
    <dbReference type="NCBI Taxonomy" id="1812306"/>
    <lineage>
        <taxon>Eukaryota</taxon>
        <taxon>Fungi</taxon>
        <taxon>Dikarya</taxon>
        <taxon>Ascomycota</taxon>
        <taxon>Pezizomycotina</taxon>
        <taxon>Sordariomycetes</taxon>
        <taxon>Sordariomycetidae</taxon>
        <taxon>Ophiostomatales</taxon>
        <taxon>Ophiostomataceae</taxon>
        <taxon>Sporothrix</taxon>
    </lineage>
</organism>
<comment type="caution">
    <text evidence="5">The sequence shown here is derived from an EMBL/GenBank/DDBJ whole genome shotgun (WGS) entry which is preliminary data.</text>
</comment>
<name>A0ABP0AW42_9PEZI</name>
<evidence type="ECO:0000256" key="3">
    <source>
        <dbReference type="ARBA" id="ARBA00023274"/>
    </source>
</evidence>
<keyword evidence="6" id="KW-1185">Reference proteome</keyword>
<evidence type="ECO:0000313" key="6">
    <source>
        <dbReference type="Proteomes" id="UP001642482"/>
    </source>
</evidence>
<protein>
    <recommendedName>
        <fullName evidence="7">Small subunit ribosomal protein S2</fullName>
    </recommendedName>
</protein>
<keyword evidence="3" id="KW-0687">Ribonucleoprotein</keyword>
<dbReference type="InterPro" id="IPR005706">
    <property type="entry name" value="Ribosomal_uS2_bac/mit/plastid"/>
</dbReference>
<evidence type="ECO:0000313" key="5">
    <source>
        <dbReference type="EMBL" id="CAK7211442.1"/>
    </source>
</evidence>
<evidence type="ECO:0008006" key="7">
    <source>
        <dbReference type="Google" id="ProtNLM"/>
    </source>
</evidence>
<comment type="similarity">
    <text evidence="1">Belongs to the universal ribosomal protein uS2 family.</text>
</comment>
<dbReference type="Gene3D" id="3.40.50.10490">
    <property type="entry name" value="Glucose-6-phosphate isomerase like protein, domain 1"/>
    <property type="match status" value="1"/>
</dbReference>
<dbReference type="InterPro" id="IPR018130">
    <property type="entry name" value="Ribosomal_uS2_CS"/>
</dbReference>
<dbReference type="Pfam" id="PF00318">
    <property type="entry name" value="Ribosomal_S2"/>
    <property type="match status" value="1"/>
</dbReference>
<feature type="region of interest" description="Disordered" evidence="4">
    <location>
        <begin position="32"/>
        <end position="52"/>
    </location>
</feature>
<evidence type="ECO:0000256" key="4">
    <source>
        <dbReference type="SAM" id="MobiDB-lite"/>
    </source>
</evidence>
<dbReference type="PANTHER" id="PTHR12534:SF0">
    <property type="entry name" value="SMALL RIBOSOMAL SUBUNIT PROTEIN US2M"/>
    <property type="match status" value="1"/>
</dbReference>
<dbReference type="HAMAP" id="MF_00291_B">
    <property type="entry name" value="Ribosomal_uS2_B"/>
    <property type="match status" value="1"/>
</dbReference>
<proteinExistence type="inferred from homology"/>
<feature type="compositionally biased region" description="Polar residues" evidence="4">
    <location>
        <begin position="32"/>
        <end position="43"/>
    </location>
</feature>
<dbReference type="PRINTS" id="PR00395">
    <property type="entry name" value="RIBOSOMALS2"/>
</dbReference>